<reference evidence="1 2" key="1">
    <citation type="submission" date="2020-04" db="EMBL/GenBank/DDBJ databases">
        <title>Gordonia sp. nov. TBRC 11910.</title>
        <authorList>
            <person name="Suriyachadkun C."/>
        </authorList>
    </citation>
    <scope>NUCLEOTIDE SEQUENCE [LARGE SCALE GENOMIC DNA]</scope>
    <source>
        <strain evidence="1 2">TBRC 11910</strain>
    </source>
</reference>
<proteinExistence type="predicted"/>
<comment type="caution">
    <text evidence="1">The sequence shown here is derived from an EMBL/GenBank/DDBJ whole genome shotgun (WGS) entry which is preliminary data.</text>
</comment>
<organism evidence="1 2">
    <name type="scientific">Gordonia asplenii</name>
    <dbReference type="NCBI Taxonomy" id="2725283"/>
    <lineage>
        <taxon>Bacteria</taxon>
        <taxon>Bacillati</taxon>
        <taxon>Actinomycetota</taxon>
        <taxon>Actinomycetes</taxon>
        <taxon>Mycobacteriales</taxon>
        <taxon>Gordoniaceae</taxon>
        <taxon>Gordonia</taxon>
    </lineage>
</organism>
<keyword evidence="2" id="KW-1185">Reference proteome</keyword>
<accession>A0A848L1K7</accession>
<dbReference type="Proteomes" id="UP000550729">
    <property type="component" value="Unassembled WGS sequence"/>
</dbReference>
<dbReference type="InterPro" id="IPR023393">
    <property type="entry name" value="START-like_dom_sf"/>
</dbReference>
<sequence length="141" mass="14968">MPSSTVETVFDAPRDVVYRHFAERESVSPYLPIQVKLVRPGDESGVGAQHSLGFGKVGITEEITKLVPGERMEYKVAKGAPVKRHVGIVTFADDPSGGTKVVYTMESEPSLPVPAPVLTAGLRALTNQLIGGIRKAVAATA</sequence>
<dbReference type="EMBL" id="JABBNB010000040">
    <property type="protein sequence ID" value="NMO04764.1"/>
    <property type="molecule type" value="Genomic_DNA"/>
</dbReference>
<evidence type="ECO:0000313" key="2">
    <source>
        <dbReference type="Proteomes" id="UP000550729"/>
    </source>
</evidence>
<dbReference type="Gene3D" id="3.30.530.20">
    <property type="match status" value="1"/>
</dbReference>
<evidence type="ECO:0000313" key="1">
    <source>
        <dbReference type="EMBL" id="NMO04764.1"/>
    </source>
</evidence>
<gene>
    <name evidence="1" type="ORF">HH308_26425</name>
</gene>
<dbReference type="Pfam" id="PF10604">
    <property type="entry name" value="Polyketide_cyc2"/>
    <property type="match status" value="1"/>
</dbReference>
<dbReference type="RefSeq" id="WP_170197265.1">
    <property type="nucleotide sequence ID" value="NZ_JABBNB010000040.1"/>
</dbReference>
<dbReference type="CDD" id="cd07821">
    <property type="entry name" value="PYR_PYL_RCAR_like"/>
    <property type="match status" value="1"/>
</dbReference>
<dbReference type="AlphaFoldDB" id="A0A848L1K7"/>
<protein>
    <submittedName>
        <fullName evidence="1">SRPBCC family protein</fullName>
    </submittedName>
</protein>
<dbReference type="InterPro" id="IPR019587">
    <property type="entry name" value="Polyketide_cyclase/dehydratase"/>
</dbReference>
<name>A0A848L1K7_9ACTN</name>
<dbReference type="SUPFAM" id="SSF55961">
    <property type="entry name" value="Bet v1-like"/>
    <property type="match status" value="1"/>
</dbReference>